<dbReference type="CDD" id="cd01646">
    <property type="entry name" value="RT_Bac_retron_I"/>
    <property type="match status" value="1"/>
</dbReference>
<dbReference type="InterPro" id="IPR036526">
    <property type="entry name" value="C-N_Hydrolase_sf"/>
</dbReference>
<evidence type="ECO:0000259" key="1">
    <source>
        <dbReference type="Pfam" id="PF00078"/>
    </source>
</evidence>
<dbReference type="Pfam" id="PF00078">
    <property type="entry name" value="RVT_1"/>
    <property type="match status" value="1"/>
</dbReference>
<dbReference type="Gene3D" id="3.60.110.10">
    <property type="entry name" value="Carbon-nitrogen hydrolase"/>
    <property type="match status" value="1"/>
</dbReference>
<evidence type="ECO:0000313" key="3">
    <source>
        <dbReference type="Proteomes" id="UP001244640"/>
    </source>
</evidence>
<feature type="domain" description="Reverse transcriptase" evidence="1">
    <location>
        <begin position="184"/>
        <end position="327"/>
    </location>
</feature>
<sequence>MEQNKFTYEEVFLAYKKLKNYYYNDNTSLFIKQRIAEFEEEIEYGENFERSLSIKFKSVLKILNSSNSKICNYLREVIGCKVTPKSLLGKKGNLLTNRTNSEDILLDRINYFIDAPVEVHLISVLWITKIGVHLNKLIDEDNYAYKLEIIEDDDEKESLVNGFRIFKPYYLQYQSWRDNAIGAAEKILSEKKDAVILSLDVKDYFHSVRMNFDKLEEDLSKSGIEVRSSPKLSKLFDLVPMINEVYTDCLNGLSNDSFDFPILPIGLLSSGVLANYYLNDFDKKIKKTLNPVYYGRYVDDIMIVLTNTRVSQKSISPVNRFLNDYFVKRRLLSFDLSEIMDNFFFKDTNETNVPFFVDVSVSDIDPENVDYYVFLHHANQIKFKIKGYDSLRIQSSKVMLQDFHYNESPALINKFKKNIEKNRSEFRYLPNEDEIDKEFDEEAFSMQYNDSINKLRSVKEFREDKYGASKYLAAKIFTSSLTEKSKKNKKDNNQILTFFKGEIGIDFHTLWEKVATFFVVNNEHESLFKFFNKTRIAINNIRYKNSPNSDLERKIRQDLLEYLKISIAISIAYHLKFNLFKFSKINNCDVDIRILAESFRKANLFRNTWVSIPALNYTKYLSTEDFGSNLLERERSKINKDFIDGNLDLCTRSIKLAPRYVQFHEINILKIYQTLSSIKNTTDRVSSDIVEIPNAAFNDYWRINFQWKCIDYDQVKVDALRKLYFEIKGDKLRDENKTVRVFSTTGKETKDKKIALANVKMNPQDIELSFRNKANVKKERREQLFRLMNEVEKEEADIFVLPEVSIPCEWVTLLCHQSKKSNTCIIAGLEHWVNDAKIAFNLMAVVLPIEKGPYRTCLINLRLKNHYSPEENKLLKGNRLLVPRDISKDYKKVYTLFNWRGVYFSTYNCFELADIHDRALFKSKVDFIVASEYNRDIYYFSDIAGSWVRDLHCYFIQVNSSDFGDSRVLQPSSSIDRNILQIKGGENSSIIIGKLKIDKLREFQRKDHYLQKEDGTFKPTPPDFEVDNVEKRINNECIIA</sequence>
<dbReference type="EMBL" id="JAUTBA010000001">
    <property type="protein sequence ID" value="MDQ1150328.1"/>
    <property type="molecule type" value="Genomic_DNA"/>
</dbReference>
<protein>
    <recommendedName>
        <fullName evidence="1">Reverse transcriptase domain-containing protein</fullName>
    </recommendedName>
</protein>
<dbReference type="Proteomes" id="UP001244640">
    <property type="component" value="Unassembled WGS sequence"/>
</dbReference>
<comment type="caution">
    <text evidence="2">The sequence shown here is derived from an EMBL/GenBank/DDBJ whole genome shotgun (WGS) entry which is preliminary data.</text>
</comment>
<name>A0ABU0U7W5_9SPHI</name>
<accession>A0ABU0U7W5</accession>
<dbReference type="SUPFAM" id="SSF56317">
    <property type="entry name" value="Carbon-nitrogen hydrolase"/>
    <property type="match status" value="1"/>
</dbReference>
<organism evidence="2 3">
    <name type="scientific">Sphingobacterium zeae</name>
    <dbReference type="NCBI Taxonomy" id="1776859"/>
    <lineage>
        <taxon>Bacteria</taxon>
        <taxon>Pseudomonadati</taxon>
        <taxon>Bacteroidota</taxon>
        <taxon>Sphingobacteriia</taxon>
        <taxon>Sphingobacteriales</taxon>
        <taxon>Sphingobacteriaceae</taxon>
        <taxon>Sphingobacterium</taxon>
    </lineage>
</organism>
<dbReference type="InterPro" id="IPR000477">
    <property type="entry name" value="RT_dom"/>
</dbReference>
<reference evidence="2 3" key="1">
    <citation type="submission" date="2023-07" db="EMBL/GenBank/DDBJ databases">
        <title>Functional and genomic diversity of the sorghum phyllosphere microbiome.</title>
        <authorList>
            <person name="Shade A."/>
        </authorList>
    </citation>
    <scope>NUCLEOTIDE SEQUENCE [LARGE SCALE GENOMIC DNA]</scope>
    <source>
        <strain evidence="2 3">SORGH_AS_0892</strain>
    </source>
</reference>
<gene>
    <name evidence="2" type="ORF">QE382_002312</name>
</gene>
<evidence type="ECO:0000313" key="2">
    <source>
        <dbReference type="EMBL" id="MDQ1150328.1"/>
    </source>
</evidence>
<dbReference type="RefSeq" id="WP_307185999.1">
    <property type="nucleotide sequence ID" value="NZ_JAUTBA010000001.1"/>
</dbReference>
<keyword evidence="3" id="KW-1185">Reference proteome</keyword>
<proteinExistence type="predicted"/>